<dbReference type="RefSeq" id="WP_031393005.1">
    <property type="nucleotide sequence ID" value="NZ_CP098762.1"/>
</dbReference>
<protein>
    <submittedName>
        <fullName evidence="1">Uncharacterized protein</fullName>
    </submittedName>
</protein>
<organism evidence="1 2">
    <name type="scientific">Sphingomonas aerolata</name>
    <dbReference type="NCBI Taxonomy" id="185951"/>
    <lineage>
        <taxon>Bacteria</taxon>
        <taxon>Pseudomonadati</taxon>
        <taxon>Pseudomonadota</taxon>
        <taxon>Alphaproteobacteria</taxon>
        <taxon>Sphingomonadales</taxon>
        <taxon>Sphingomonadaceae</taxon>
        <taxon>Sphingomonas</taxon>
    </lineage>
</organism>
<evidence type="ECO:0000313" key="2">
    <source>
        <dbReference type="Proteomes" id="UP000240996"/>
    </source>
</evidence>
<dbReference type="GeneID" id="93688547"/>
<proteinExistence type="predicted"/>
<dbReference type="EMBL" id="PZZN01000001">
    <property type="protein sequence ID" value="PTM47379.1"/>
    <property type="molecule type" value="Genomic_DNA"/>
</dbReference>
<dbReference type="AlphaFoldDB" id="A0A2T4YU90"/>
<reference evidence="1 2" key="1">
    <citation type="submission" date="2018-04" db="EMBL/GenBank/DDBJ databases">
        <title>Genomic Encyclopedia of Type Strains, Phase III (KMG-III): the genomes of soil and plant-associated and newly described type strains.</title>
        <authorList>
            <person name="Whitman W."/>
        </authorList>
    </citation>
    <scope>NUCLEOTIDE SEQUENCE [LARGE SCALE GENOMIC DNA]</scope>
    <source>
        <strain evidence="1 2">NW12</strain>
    </source>
</reference>
<evidence type="ECO:0000313" key="1">
    <source>
        <dbReference type="EMBL" id="PTM47379.1"/>
    </source>
</evidence>
<accession>A0A2T4YU90</accession>
<keyword evidence="2" id="KW-1185">Reference proteome</keyword>
<comment type="caution">
    <text evidence="1">The sequence shown here is derived from an EMBL/GenBank/DDBJ whole genome shotgun (WGS) entry which is preliminary data.</text>
</comment>
<sequence length="75" mass="7950">MDLSFPRFDREAELTVLPGDLAVLIVGIAARQAASPTAAVQAGFSRGAIDPKLFAPVHGAFNGPMADALTRWKQE</sequence>
<name>A0A2T4YU90_9SPHN</name>
<dbReference type="Proteomes" id="UP000240996">
    <property type="component" value="Unassembled WGS sequence"/>
</dbReference>
<gene>
    <name evidence="1" type="ORF">C8J24_0776</name>
</gene>